<evidence type="ECO:0000256" key="5">
    <source>
        <dbReference type="ARBA" id="ARBA00022989"/>
    </source>
</evidence>
<feature type="transmembrane region" description="Helical" evidence="7">
    <location>
        <begin position="97"/>
        <end position="119"/>
    </location>
</feature>
<keyword evidence="5 7" id="KW-1133">Transmembrane helix</keyword>
<dbReference type="Pfam" id="PF05977">
    <property type="entry name" value="MFS_3"/>
    <property type="match status" value="1"/>
</dbReference>
<accession>A0A9X1VXA1</accession>
<sequence>MPVENPHDPAPAPAAPDAAELSAFAPLKRPVFRMLWATWLAANTCMWMNDVAAAWLMTSLAPSPLWVALVQSASTLPVLLLGLPSGALADILDRRRYFMFTQFWVATVATLLCATILFGHMTAPLLLALTFANGIGLAMRWPVFAAIVPELVPRLQLPAALALNGVAMNASRIIGPLLAGAVIASAGSAYVFVLNALLSVAAGFVLMRWRRVHTESPLGRERLGSAIRVGVQFVRQSRRMQAVLARISLFFLHSTALLALLPLVARGLQGGDAGTFTLLLAAMGLGAIVAALQLGRLRRWMPHEALVFRGSALQALATLTVAFAPSAWIAVPAMFFAGTAWITVANSLTVSAQMALPDWVRARGMSIYQMAIMGATATGAALWGQVATLSSISTSLVISAFTGVAAMWLIQRLVVDRSIEEDLTPSRVFKVPVAADTPPESGRVQTTIEYRVAPADAEAFRALMQESRRSRMRQGALYWALLNDMNDPDRYVEQVVDESWTEHLRRFDRVTAADVALRDRKLEFHIGSAPPVVTRYLLDR</sequence>
<dbReference type="PANTHER" id="PTHR23513:SF11">
    <property type="entry name" value="STAPHYLOFERRIN A TRANSPORTER"/>
    <property type="match status" value="1"/>
</dbReference>
<feature type="transmembrane region" description="Helical" evidence="7">
    <location>
        <begin position="334"/>
        <end position="355"/>
    </location>
</feature>
<evidence type="ECO:0000256" key="6">
    <source>
        <dbReference type="ARBA" id="ARBA00023136"/>
    </source>
</evidence>
<proteinExistence type="predicted"/>
<organism evidence="9 10">
    <name type="scientific">Variovorax terrae</name>
    <dbReference type="NCBI Taxonomy" id="2923278"/>
    <lineage>
        <taxon>Bacteria</taxon>
        <taxon>Pseudomonadati</taxon>
        <taxon>Pseudomonadota</taxon>
        <taxon>Betaproteobacteria</taxon>
        <taxon>Burkholderiales</taxon>
        <taxon>Comamonadaceae</taxon>
        <taxon>Variovorax</taxon>
    </lineage>
</organism>
<evidence type="ECO:0000256" key="4">
    <source>
        <dbReference type="ARBA" id="ARBA00022692"/>
    </source>
</evidence>
<evidence type="ECO:0000256" key="2">
    <source>
        <dbReference type="ARBA" id="ARBA00022448"/>
    </source>
</evidence>
<evidence type="ECO:0000313" key="10">
    <source>
        <dbReference type="Proteomes" id="UP001139447"/>
    </source>
</evidence>
<feature type="transmembrane region" description="Helical" evidence="7">
    <location>
        <begin position="63"/>
        <end position="85"/>
    </location>
</feature>
<feature type="transmembrane region" description="Helical" evidence="7">
    <location>
        <begin position="243"/>
        <end position="264"/>
    </location>
</feature>
<dbReference type="GO" id="GO:0022857">
    <property type="term" value="F:transmembrane transporter activity"/>
    <property type="evidence" value="ECO:0007669"/>
    <property type="project" value="InterPro"/>
</dbReference>
<feature type="transmembrane region" description="Helical" evidence="7">
    <location>
        <begin position="306"/>
        <end position="328"/>
    </location>
</feature>
<feature type="transmembrane region" description="Helical" evidence="7">
    <location>
        <begin position="160"/>
        <end position="183"/>
    </location>
</feature>
<dbReference type="InterPro" id="IPR010290">
    <property type="entry name" value="TM_effector"/>
</dbReference>
<dbReference type="GO" id="GO:0005886">
    <property type="term" value="C:plasma membrane"/>
    <property type="evidence" value="ECO:0007669"/>
    <property type="project" value="UniProtKB-SubCell"/>
</dbReference>
<dbReference type="SUPFAM" id="SSF103473">
    <property type="entry name" value="MFS general substrate transporter"/>
    <property type="match status" value="1"/>
</dbReference>
<feature type="transmembrane region" description="Helical" evidence="7">
    <location>
        <begin position="392"/>
        <end position="410"/>
    </location>
</feature>
<dbReference type="CDD" id="cd06173">
    <property type="entry name" value="MFS_MefA_like"/>
    <property type="match status" value="1"/>
</dbReference>
<feature type="domain" description="Major facilitator superfamily (MFS) profile" evidence="8">
    <location>
        <begin position="30"/>
        <end position="423"/>
    </location>
</feature>
<comment type="caution">
    <text evidence="9">The sequence shown here is derived from an EMBL/GenBank/DDBJ whole genome shotgun (WGS) entry which is preliminary data.</text>
</comment>
<dbReference type="EMBL" id="JALGBI010000001">
    <property type="protein sequence ID" value="MCJ0762233.1"/>
    <property type="molecule type" value="Genomic_DNA"/>
</dbReference>
<feature type="transmembrane region" description="Helical" evidence="7">
    <location>
        <begin position="34"/>
        <end position="57"/>
    </location>
</feature>
<dbReference type="AlphaFoldDB" id="A0A9X1VXA1"/>
<feature type="transmembrane region" description="Helical" evidence="7">
    <location>
        <begin position="367"/>
        <end position="386"/>
    </location>
</feature>
<evidence type="ECO:0000256" key="7">
    <source>
        <dbReference type="SAM" id="Phobius"/>
    </source>
</evidence>
<keyword evidence="10" id="KW-1185">Reference proteome</keyword>
<name>A0A9X1VXA1_9BURK</name>
<keyword evidence="2" id="KW-0813">Transport</keyword>
<dbReference type="Gene3D" id="1.20.1250.20">
    <property type="entry name" value="MFS general substrate transporter like domains"/>
    <property type="match status" value="1"/>
</dbReference>
<feature type="transmembrane region" description="Helical" evidence="7">
    <location>
        <begin position="276"/>
        <end position="294"/>
    </location>
</feature>
<reference evidence="9" key="1">
    <citation type="submission" date="2022-03" db="EMBL/GenBank/DDBJ databases">
        <authorList>
            <person name="Woo C.Y."/>
        </authorList>
    </citation>
    <scope>NUCLEOTIDE SEQUENCE</scope>
    <source>
        <strain evidence="9">CYS-02</strain>
    </source>
</reference>
<feature type="transmembrane region" description="Helical" evidence="7">
    <location>
        <begin position="125"/>
        <end position="148"/>
    </location>
</feature>
<comment type="subcellular location">
    <subcellularLocation>
        <location evidence="1">Cell membrane</location>
        <topology evidence="1">Multi-pass membrane protein</topology>
    </subcellularLocation>
</comment>
<dbReference type="Proteomes" id="UP001139447">
    <property type="component" value="Unassembled WGS sequence"/>
</dbReference>
<keyword evidence="6 7" id="KW-0472">Membrane</keyword>
<evidence type="ECO:0000313" key="9">
    <source>
        <dbReference type="EMBL" id="MCJ0762233.1"/>
    </source>
</evidence>
<dbReference type="InterPro" id="IPR036259">
    <property type="entry name" value="MFS_trans_sf"/>
</dbReference>
<dbReference type="InterPro" id="IPR020846">
    <property type="entry name" value="MFS_dom"/>
</dbReference>
<evidence type="ECO:0000259" key="8">
    <source>
        <dbReference type="PROSITE" id="PS50850"/>
    </source>
</evidence>
<dbReference type="RefSeq" id="WP_243304304.1">
    <property type="nucleotide sequence ID" value="NZ_JALGBI010000001.1"/>
</dbReference>
<dbReference type="PANTHER" id="PTHR23513">
    <property type="entry name" value="INTEGRAL MEMBRANE EFFLUX PROTEIN-RELATED"/>
    <property type="match status" value="1"/>
</dbReference>
<dbReference type="PROSITE" id="PS50850">
    <property type="entry name" value="MFS"/>
    <property type="match status" value="1"/>
</dbReference>
<feature type="transmembrane region" description="Helical" evidence="7">
    <location>
        <begin position="189"/>
        <end position="207"/>
    </location>
</feature>
<gene>
    <name evidence="9" type="ORF">MMF98_03315</name>
</gene>
<keyword evidence="4 7" id="KW-0812">Transmembrane</keyword>
<protein>
    <submittedName>
        <fullName evidence="9">MFS transporter</fullName>
    </submittedName>
</protein>
<evidence type="ECO:0000256" key="1">
    <source>
        <dbReference type="ARBA" id="ARBA00004651"/>
    </source>
</evidence>
<evidence type="ECO:0000256" key="3">
    <source>
        <dbReference type="ARBA" id="ARBA00022475"/>
    </source>
</evidence>
<keyword evidence="3" id="KW-1003">Cell membrane</keyword>